<feature type="region of interest" description="Disordered" evidence="18">
    <location>
        <begin position="179"/>
        <end position="290"/>
    </location>
</feature>
<dbReference type="InterPro" id="IPR037197">
    <property type="entry name" value="WWE_dom_sf"/>
</dbReference>
<feature type="region of interest" description="Disordered" evidence="18">
    <location>
        <begin position="494"/>
        <end position="590"/>
    </location>
</feature>
<dbReference type="Gene3D" id="3.90.79.10">
    <property type="entry name" value="Nucleoside Triphosphate Pyrophosphohydrolase"/>
    <property type="match status" value="1"/>
</dbReference>
<dbReference type="EnsemblMetazoa" id="AMIN006835-RA">
    <property type="protein sequence ID" value="AMIN006835-PA"/>
    <property type="gene ID" value="AMIN006835"/>
</dbReference>
<dbReference type="UniPathway" id="UPA00143"/>
<evidence type="ECO:0000259" key="21">
    <source>
        <dbReference type="PROSITE" id="PS51462"/>
    </source>
</evidence>
<dbReference type="InterPro" id="IPR020084">
    <property type="entry name" value="NUDIX_hydrolase_CS"/>
</dbReference>
<dbReference type="FunFam" id="3.30.40.10:FF:000204">
    <property type="entry name" value="E3 ubiquitin-protein ligase RNF146"/>
    <property type="match status" value="1"/>
</dbReference>
<dbReference type="PROSITE" id="PS00893">
    <property type="entry name" value="NUDIX_BOX"/>
    <property type="match status" value="1"/>
</dbReference>
<comment type="subcellular location">
    <subcellularLocation>
        <location evidence="3 17">Cytoplasm</location>
        <location evidence="3 17">Cytosol</location>
    </subcellularLocation>
</comment>
<dbReference type="Pfam" id="PF02825">
    <property type="entry name" value="WWE"/>
    <property type="match status" value="1"/>
</dbReference>
<feature type="compositionally biased region" description="Basic and acidic residues" evidence="18">
    <location>
        <begin position="271"/>
        <end position="285"/>
    </location>
</feature>
<evidence type="ECO:0000256" key="11">
    <source>
        <dbReference type="ARBA" id="ARBA00022786"/>
    </source>
</evidence>
<dbReference type="PROSITE" id="PS51462">
    <property type="entry name" value="NUDIX"/>
    <property type="match status" value="1"/>
</dbReference>
<comment type="cofactor">
    <cofactor evidence="2">
        <name>Mg(2+)</name>
        <dbReference type="ChEBI" id="CHEBI:18420"/>
    </cofactor>
</comment>
<dbReference type="InterPro" id="IPR000086">
    <property type="entry name" value="NUDIX_hydrolase_dom"/>
</dbReference>
<dbReference type="Gene3D" id="3.30.720.50">
    <property type="match status" value="1"/>
</dbReference>
<dbReference type="SMART" id="SM00678">
    <property type="entry name" value="WWE"/>
    <property type="match status" value="1"/>
</dbReference>
<dbReference type="InterPro" id="IPR015797">
    <property type="entry name" value="NUDIX_hydrolase-like_dom_sf"/>
</dbReference>
<dbReference type="STRING" id="112268.A0A182W911"/>
<keyword evidence="13 17" id="KW-0862">Zinc</keyword>
<evidence type="ECO:0000256" key="6">
    <source>
        <dbReference type="ARBA" id="ARBA00022490"/>
    </source>
</evidence>
<feature type="region of interest" description="Disordered" evidence="18">
    <location>
        <begin position="444"/>
        <end position="463"/>
    </location>
</feature>
<comment type="catalytic activity">
    <reaction evidence="1 17">
        <text>S-ubiquitinyl-[E2 ubiquitin-conjugating enzyme]-L-cysteine + [acceptor protein]-L-lysine = [E2 ubiquitin-conjugating enzyme]-L-cysteine + N(6)-ubiquitinyl-[acceptor protein]-L-lysine.</text>
        <dbReference type="EC" id="2.3.2.27"/>
    </reaction>
</comment>
<evidence type="ECO:0000256" key="13">
    <source>
        <dbReference type="ARBA" id="ARBA00022833"/>
    </source>
</evidence>
<dbReference type="SMART" id="SM00184">
    <property type="entry name" value="RING"/>
    <property type="match status" value="1"/>
</dbReference>
<dbReference type="GO" id="GO:0006511">
    <property type="term" value="P:ubiquitin-dependent protein catabolic process"/>
    <property type="evidence" value="ECO:0007669"/>
    <property type="project" value="UniProtKB-UniRule"/>
</dbReference>
<dbReference type="SUPFAM" id="SSF117839">
    <property type="entry name" value="WWE domain"/>
    <property type="match status" value="1"/>
</dbReference>
<comment type="similarity">
    <text evidence="5">Belongs to the Nudix hydrolase family. DIPP subfamily.</text>
</comment>
<dbReference type="FunFam" id="3.30.720.50:FF:000003">
    <property type="entry name" value="E3 ubiquitin-protein ligase RNF146"/>
    <property type="match status" value="1"/>
</dbReference>
<evidence type="ECO:0000256" key="14">
    <source>
        <dbReference type="ARBA" id="ARBA00022842"/>
    </source>
</evidence>
<keyword evidence="6 17" id="KW-0963">Cytoplasm</keyword>
<dbReference type="EC" id="2.3.2.27" evidence="17"/>
<dbReference type="Pfam" id="PF00293">
    <property type="entry name" value="NUDIX"/>
    <property type="match status" value="1"/>
</dbReference>
<dbReference type="GO" id="GO:0008270">
    <property type="term" value="F:zinc ion binding"/>
    <property type="evidence" value="ECO:0007669"/>
    <property type="project" value="UniProtKB-UniRule"/>
</dbReference>
<comment type="domain">
    <text evidence="17">The WWE domain mediates non-covalent poly(ADP-ribose)-binding.</text>
</comment>
<feature type="compositionally biased region" description="Low complexity" evidence="18">
    <location>
        <begin position="259"/>
        <end position="269"/>
    </location>
</feature>
<dbReference type="SUPFAM" id="SSF57850">
    <property type="entry name" value="RING/U-box"/>
    <property type="match status" value="1"/>
</dbReference>
<reference evidence="23" key="1">
    <citation type="submission" date="2013-03" db="EMBL/GenBank/DDBJ databases">
        <title>The Genome Sequence of Anopheles minimus MINIMUS1.</title>
        <authorList>
            <consortium name="The Broad Institute Genomics Platform"/>
            <person name="Neafsey D.E."/>
            <person name="Walton C."/>
            <person name="Walker B."/>
            <person name="Young S.K."/>
            <person name="Zeng Q."/>
            <person name="Gargeya S."/>
            <person name="Fitzgerald M."/>
            <person name="Haas B."/>
            <person name="Abouelleil A."/>
            <person name="Allen A.W."/>
            <person name="Alvarado L."/>
            <person name="Arachchi H.M."/>
            <person name="Berlin A.M."/>
            <person name="Chapman S.B."/>
            <person name="Gainer-Dewar J."/>
            <person name="Goldberg J."/>
            <person name="Griggs A."/>
            <person name="Gujja S."/>
            <person name="Hansen M."/>
            <person name="Howarth C."/>
            <person name="Imamovic A."/>
            <person name="Ireland A."/>
            <person name="Larimer J."/>
            <person name="McCowan C."/>
            <person name="Murphy C."/>
            <person name="Pearson M."/>
            <person name="Poon T.W."/>
            <person name="Priest M."/>
            <person name="Roberts A."/>
            <person name="Saif S."/>
            <person name="Shea T."/>
            <person name="Sisk P."/>
            <person name="Sykes S."/>
            <person name="Wortman J."/>
            <person name="Nusbaum C."/>
            <person name="Birren B."/>
        </authorList>
    </citation>
    <scope>NUCLEOTIDE SEQUENCE [LARGE SCALE GENOMIC DNA]</scope>
    <source>
        <strain evidence="23">MINIMUS1</strain>
    </source>
</reference>
<feature type="compositionally biased region" description="Basic and acidic residues" evidence="18">
    <location>
        <begin position="214"/>
        <end position="225"/>
    </location>
</feature>
<keyword evidence="8" id="KW-0879">Wnt signaling pathway</keyword>
<feature type="compositionally biased region" description="Acidic residues" evidence="18">
    <location>
        <begin position="573"/>
        <end position="590"/>
    </location>
</feature>
<dbReference type="PANTHER" id="PTHR13417">
    <property type="entry name" value="E3 UBIQUITIN-PROTEIN LIGASE RNF146"/>
    <property type="match status" value="1"/>
</dbReference>
<dbReference type="VEuPathDB" id="VectorBase:AMIN006835"/>
<comment type="PTM">
    <text evidence="17">Ubiquitinated; autoubiquitinated.</text>
</comment>
<dbReference type="PROSITE" id="PS50089">
    <property type="entry name" value="ZF_RING_2"/>
    <property type="match status" value="1"/>
</dbReference>
<dbReference type="InterPro" id="IPR004170">
    <property type="entry name" value="WWE_dom"/>
</dbReference>
<evidence type="ECO:0000256" key="16">
    <source>
        <dbReference type="PROSITE-ProRule" id="PRU00175"/>
    </source>
</evidence>
<feature type="domain" description="RING-type" evidence="19">
    <location>
        <begin position="295"/>
        <end position="333"/>
    </location>
</feature>
<reference evidence="22" key="2">
    <citation type="submission" date="2020-05" db="UniProtKB">
        <authorList>
            <consortium name="EnsemblMetazoa"/>
        </authorList>
    </citation>
    <scope>IDENTIFICATION</scope>
    <source>
        <strain evidence="22">MINIMUS1</strain>
    </source>
</reference>
<dbReference type="GO" id="GO:0005829">
    <property type="term" value="C:cytosol"/>
    <property type="evidence" value="ECO:0007669"/>
    <property type="project" value="UniProtKB-SubCell"/>
</dbReference>
<dbReference type="InterPro" id="IPR033509">
    <property type="entry name" value="RNF146"/>
</dbReference>
<evidence type="ECO:0000256" key="10">
    <source>
        <dbReference type="ARBA" id="ARBA00022771"/>
    </source>
</evidence>
<dbReference type="AlphaFoldDB" id="A0A182W911"/>
<name>A0A182W911_9DIPT</name>
<evidence type="ECO:0000256" key="1">
    <source>
        <dbReference type="ARBA" id="ARBA00000900"/>
    </source>
</evidence>
<dbReference type="GO" id="GO:0005634">
    <property type="term" value="C:nucleus"/>
    <property type="evidence" value="ECO:0007669"/>
    <property type="project" value="TreeGrafter"/>
</dbReference>
<dbReference type="InterPro" id="IPR047198">
    <property type="entry name" value="DDP-like_NUDIX"/>
</dbReference>
<evidence type="ECO:0000256" key="9">
    <source>
        <dbReference type="ARBA" id="ARBA00022723"/>
    </source>
</evidence>
<dbReference type="PROSITE" id="PS00518">
    <property type="entry name" value="ZF_RING_1"/>
    <property type="match status" value="1"/>
</dbReference>
<keyword evidence="23" id="KW-1185">Reference proteome</keyword>
<dbReference type="PANTHER" id="PTHR13417:SF2">
    <property type="entry name" value="E3 UBIQUITIN-PROTEIN LIGASE RNF146"/>
    <property type="match status" value="1"/>
</dbReference>
<evidence type="ECO:0000256" key="12">
    <source>
        <dbReference type="ARBA" id="ARBA00022801"/>
    </source>
</evidence>
<keyword evidence="12" id="KW-0378">Hydrolase</keyword>
<dbReference type="InterPro" id="IPR044110">
    <property type="entry name" value="RING-HC_RNF146"/>
</dbReference>
<dbReference type="CDD" id="cd04666">
    <property type="entry name" value="NUDIX_DIPP2_like_Nudt4"/>
    <property type="match status" value="1"/>
</dbReference>
<evidence type="ECO:0000256" key="8">
    <source>
        <dbReference type="ARBA" id="ARBA00022687"/>
    </source>
</evidence>
<feature type="compositionally biased region" description="Low complexity" evidence="18">
    <location>
        <begin position="448"/>
        <end position="463"/>
    </location>
</feature>
<keyword evidence="7 17" id="KW-0808">Transferase</keyword>
<dbReference type="InterPro" id="IPR001841">
    <property type="entry name" value="Znf_RING"/>
</dbReference>
<keyword evidence="14" id="KW-0460">Magnesium</keyword>
<evidence type="ECO:0000313" key="22">
    <source>
        <dbReference type="EnsemblMetazoa" id="AMIN006835-PA"/>
    </source>
</evidence>
<dbReference type="CDD" id="cd16546">
    <property type="entry name" value="RING-HC_RNF146"/>
    <property type="match status" value="1"/>
</dbReference>
<proteinExistence type="inferred from homology"/>
<evidence type="ECO:0000256" key="18">
    <source>
        <dbReference type="SAM" id="MobiDB-lite"/>
    </source>
</evidence>
<keyword evidence="10 16" id="KW-0863">Zinc-finger</keyword>
<feature type="domain" description="Nudix hydrolase" evidence="21">
    <location>
        <begin position="52"/>
        <end position="179"/>
    </location>
</feature>
<dbReference type="PROSITE" id="PS50918">
    <property type="entry name" value="WWE"/>
    <property type="match status" value="1"/>
</dbReference>
<feature type="compositionally biased region" description="Low complexity" evidence="18">
    <location>
        <begin position="531"/>
        <end position="544"/>
    </location>
</feature>
<dbReference type="InterPro" id="IPR018123">
    <property type="entry name" value="WWE-dom_subgr"/>
</dbReference>
<dbReference type="Gene3D" id="3.30.40.10">
    <property type="entry name" value="Zinc/RING finger domain, C3HC4 (zinc finger)"/>
    <property type="match status" value="1"/>
</dbReference>
<evidence type="ECO:0000259" key="20">
    <source>
        <dbReference type="PROSITE" id="PS50918"/>
    </source>
</evidence>
<dbReference type="GO" id="GO:0072572">
    <property type="term" value="F:poly-ADP-D-ribose binding"/>
    <property type="evidence" value="ECO:0007669"/>
    <property type="project" value="UniProtKB-UniRule"/>
</dbReference>
<protein>
    <recommendedName>
        <fullName evidence="17">E3 ubiquitin-protein ligase</fullName>
        <ecNumber evidence="17">2.3.2.27</ecNumber>
    </recommendedName>
</protein>
<accession>A0A182W911</accession>
<dbReference type="GO" id="GO:0016055">
    <property type="term" value="P:Wnt signaling pathway"/>
    <property type="evidence" value="ECO:0007669"/>
    <property type="project" value="UniProtKB-KW"/>
</dbReference>
<evidence type="ECO:0000256" key="4">
    <source>
        <dbReference type="ARBA" id="ARBA00004906"/>
    </source>
</evidence>
<dbReference type="GO" id="GO:0051865">
    <property type="term" value="P:protein autoubiquitination"/>
    <property type="evidence" value="ECO:0007669"/>
    <property type="project" value="UniProtKB-UniRule"/>
</dbReference>
<evidence type="ECO:0000313" key="23">
    <source>
        <dbReference type="Proteomes" id="UP000075920"/>
    </source>
</evidence>
<evidence type="ECO:0000256" key="15">
    <source>
        <dbReference type="ARBA" id="ARBA00033994"/>
    </source>
</evidence>
<comment type="function">
    <text evidence="17">E3 ubiquitin-protein ligase that specifically binds poly-ADP-ribosylated proteins and mediates their ubiquitination and subsequent degradation.</text>
</comment>
<evidence type="ECO:0000256" key="17">
    <source>
        <dbReference type="RuleBase" id="RU367115"/>
    </source>
</evidence>
<dbReference type="Proteomes" id="UP000075920">
    <property type="component" value="Unassembled WGS sequence"/>
</dbReference>
<feature type="domain" description="WWE" evidence="20">
    <location>
        <begin position="354"/>
        <end position="431"/>
    </location>
</feature>
<evidence type="ECO:0000256" key="5">
    <source>
        <dbReference type="ARBA" id="ARBA00008266"/>
    </source>
</evidence>
<dbReference type="GO" id="GO:0061630">
    <property type="term" value="F:ubiquitin protein ligase activity"/>
    <property type="evidence" value="ECO:0007669"/>
    <property type="project" value="UniProtKB-UniRule"/>
</dbReference>
<comment type="catalytic activity">
    <reaction evidence="15">
        <text>diphospho-myo-inositol polyphosphate + H2O = myo-inositol polyphosphate + phosphate.</text>
        <dbReference type="EC" id="3.6.1.52"/>
    </reaction>
</comment>
<evidence type="ECO:0000256" key="2">
    <source>
        <dbReference type="ARBA" id="ARBA00001946"/>
    </source>
</evidence>
<organism evidence="22 23">
    <name type="scientific">Anopheles minimus</name>
    <dbReference type="NCBI Taxonomy" id="112268"/>
    <lineage>
        <taxon>Eukaryota</taxon>
        <taxon>Metazoa</taxon>
        <taxon>Ecdysozoa</taxon>
        <taxon>Arthropoda</taxon>
        <taxon>Hexapoda</taxon>
        <taxon>Insecta</taxon>
        <taxon>Pterygota</taxon>
        <taxon>Neoptera</taxon>
        <taxon>Endopterygota</taxon>
        <taxon>Diptera</taxon>
        <taxon>Nematocera</taxon>
        <taxon>Culicoidea</taxon>
        <taxon>Culicidae</taxon>
        <taxon>Anophelinae</taxon>
        <taxon>Anopheles</taxon>
    </lineage>
</organism>
<dbReference type="InterPro" id="IPR013083">
    <property type="entry name" value="Znf_RING/FYVE/PHD"/>
</dbReference>
<dbReference type="FunFam" id="3.90.79.10:FF:000002">
    <property type="entry name" value="diphosphoinositol polyphosphate phosphohydrolase 1"/>
    <property type="match status" value="1"/>
</dbReference>
<evidence type="ECO:0000259" key="19">
    <source>
        <dbReference type="PROSITE" id="PS50089"/>
    </source>
</evidence>
<dbReference type="GO" id="GO:0008486">
    <property type="term" value="F:diphosphoinositol-polyphosphate diphosphatase activity"/>
    <property type="evidence" value="ECO:0007669"/>
    <property type="project" value="UniProtKB-EC"/>
</dbReference>
<comment type="pathway">
    <text evidence="4 17">Protein modification; protein ubiquitination.</text>
</comment>
<keyword evidence="9 17" id="KW-0479">Metal-binding</keyword>
<dbReference type="SUPFAM" id="SSF55811">
    <property type="entry name" value="Nudix"/>
    <property type="match status" value="1"/>
</dbReference>
<keyword evidence="11 17" id="KW-0833">Ubl conjugation pathway</keyword>
<sequence length="590" mass="65212">MEAHGSYGRQENINHHIPEPYLTWYLHESRNTGKKMVKEKPNSIRIYDKDGYRRRAACICVRSEAEAEVLLVTSSRRPELWIVPGGGVEPEEEASLTAAREVLEEAGVMGQLGRCLGVFENSEHMHRTEVFVMVVTQELDEWEDSKTIGRKRQWFSIEEALSQLALHKPTQRHYLQQLRHSKHRTYSSSDPPPIISEHDNDDFTSEPETNNCKPSEDMAGDKDTTESTPTTPPACNAMTDVDGESAEAANEPGSEMAESTESNNSTPTSARSEDGDRDEIPRKPEATSSNSKLECPVCLQTCVHPVRLPCGHIFCFLCVKGVAFKNLRCAMCRCDIPLTYLDHPQLVNGVEEIVRAATATVSDGNEYRWYYEGGHGWWQYDERTSQELEEAYLRGDKSCKILVAGFVYIVSFEHKCQIRQNDYSRIRRIKRDLVTIPKKGVAGLRLETSNNNPSSATTTTTTNDMNELSSAMGEMNLNEGASTSASAFTAGTVNVPATGAPIDANEPEADGAERESSPVPGNEADDVPCISTTTTTPTSGSSRTARSDSVNERASPSMQELIDLNHPGYSATDSDDEEGSDDADDNLLVL</sequence>
<evidence type="ECO:0000256" key="3">
    <source>
        <dbReference type="ARBA" id="ARBA00004514"/>
    </source>
</evidence>
<dbReference type="InterPro" id="IPR017907">
    <property type="entry name" value="Znf_RING_CS"/>
</dbReference>
<evidence type="ECO:0000256" key="7">
    <source>
        <dbReference type="ARBA" id="ARBA00022679"/>
    </source>
</evidence>